<dbReference type="EMBL" id="FNEK01000088">
    <property type="protein sequence ID" value="SDL48440.1"/>
    <property type="molecule type" value="Genomic_DNA"/>
</dbReference>
<dbReference type="AlphaFoldDB" id="A0A1G9KEY1"/>
<evidence type="ECO:0000313" key="1">
    <source>
        <dbReference type="EMBL" id="SDL48440.1"/>
    </source>
</evidence>
<name>A0A1G9KEY1_9RHOB</name>
<reference evidence="1 2" key="1">
    <citation type="submission" date="2016-10" db="EMBL/GenBank/DDBJ databases">
        <authorList>
            <person name="de Groot N.N."/>
        </authorList>
    </citation>
    <scope>NUCLEOTIDE SEQUENCE [LARGE SCALE GENOMIC DNA]</scope>
    <source>
        <strain evidence="1 2">DSM 25294</strain>
    </source>
</reference>
<accession>A0A1G9KEY1</accession>
<gene>
    <name evidence="1" type="ORF">SAMN04488026_108810</name>
</gene>
<protein>
    <submittedName>
        <fullName evidence="1">Uncharacterized protein</fullName>
    </submittedName>
</protein>
<dbReference type="Proteomes" id="UP000199382">
    <property type="component" value="Unassembled WGS sequence"/>
</dbReference>
<proteinExistence type="predicted"/>
<sequence>MTKNDHLKFANTDRYISRLANMMQVRMPFSHC</sequence>
<keyword evidence="2" id="KW-1185">Reference proteome</keyword>
<evidence type="ECO:0000313" key="2">
    <source>
        <dbReference type="Proteomes" id="UP000199382"/>
    </source>
</evidence>
<organism evidence="1 2">
    <name type="scientific">Aliiruegeria lutimaris</name>
    <dbReference type="NCBI Taxonomy" id="571298"/>
    <lineage>
        <taxon>Bacteria</taxon>
        <taxon>Pseudomonadati</taxon>
        <taxon>Pseudomonadota</taxon>
        <taxon>Alphaproteobacteria</taxon>
        <taxon>Rhodobacterales</taxon>
        <taxon>Roseobacteraceae</taxon>
        <taxon>Aliiruegeria</taxon>
    </lineage>
</organism>